<dbReference type="InterPro" id="IPR020828">
    <property type="entry name" value="GlycerAld_3-P_DH_NAD(P)-bd"/>
</dbReference>
<dbReference type="Pfam" id="PF02800">
    <property type="entry name" value="Gp_dh_C"/>
    <property type="match status" value="1"/>
</dbReference>
<dbReference type="InterPro" id="IPR036291">
    <property type="entry name" value="NAD(P)-bd_dom_sf"/>
</dbReference>
<proteinExistence type="inferred from homology"/>
<evidence type="ECO:0000313" key="9">
    <source>
        <dbReference type="Proteomes" id="UP000654075"/>
    </source>
</evidence>
<dbReference type="GO" id="GO:0006006">
    <property type="term" value="P:glucose metabolic process"/>
    <property type="evidence" value="ECO:0007669"/>
    <property type="project" value="InterPro"/>
</dbReference>
<keyword evidence="3 6" id="KW-0560">Oxidoreductase</keyword>
<dbReference type="SUPFAM" id="SSF51735">
    <property type="entry name" value="NAD(P)-binding Rossmann-fold domains"/>
    <property type="match status" value="1"/>
</dbReference>
<dbReference type="Proteomes" id="UP000654075">
    <property type="component" value="Unassembled WGS sequence"/>
</dbReference>
<dbReference type="FunFam" id="3.30.360.10:FF:000001">
    <property type="entry name" value="Glyceraldehyde-3-phosphate dehydrogenase"/>
    <property type="match status" value="1"/>
</dbReference>
<comment type="catalytic activity">
    <reaction evidence="6">
        <text>D-glyceraldehyde 3-phosphate + phosphate + NAD(+) = (2R)-3-phospho-glyceroyl phosphate + NADH + H(+)</text>
        <dbReference type="Rhea" id="RHEA:10300"/>
        <dbReference type="ChEBI" id="CHEBI:15378"/>
        <dbReference type="ChEBI" id="CHEBI:43474"/>
        <dbReference type="ChEBI" id="CHEBI:57540"/>
        <dbReference type="ChEBI" id="CHEBI:57604"/>
        <dbReference type="ChEBI" id="CHEBI:57945"/>
        <dbReference type="ChEBI" id="CHEBI:59776"/>
        <dbReference type="EC" id="1.2.1.12"/>
    </reaction>
</comment>
<dbReference type="PROSITE" id="PS51257">
    <property type="entry name" value="PROKAR_LIPOPROTEIN"/>
    <property type="match status" value="1"/>
</dbReference>
<sequence length="431" mass="45571">MARNSSAKMGLLAAGAGACYMMSPSGFVAPMQGPALRASASASYGAQLPGVQSEAQSPEGSSWLASGASALLLGGVAARALAVGRRSESSVAMRATGVGINGFGRIGRQVARIVMKDPEVDLKLVNASYEADYLAYMMKYDSIHGRYDGTVEVDGDSLVIDGHKVMLSHTRDPAEIPFAQYGADYVCESTGVFLTTEKIQAHLKAGAKKVVFSAPAKDDSPTIVMGVNQDTYKPEMQAVSCASCTTNGLAPMVKAINDAFGIKRGLMTTIHAMTATQPTVDGASKKDWRGGRAASGNIIPSSTGAAKACALVIPAIKGKLTGMAFRVPTIDVSVVDLTCELEKPTTYEEICAEIKRRAEGDMKGYLGYTDESLVSTDFETCSISSTFDAKAGIMLDPTFVKLVAWYDNEWGYSCRVVDLIKYMASEDAKAK</sequence>
<dbReference type="PRINTS" id="PR00078">
    <property type="entry name" value="G3PDHDRGNASE"/>
</dbReference>
<dbReference type="UniPathway" id="UPA00109">
    <property type="reaction ID" value="UER00184"/>
</dbReference>
<dbReference type="CDD" id="cd18126">
    <property type="entry name" value="GAPDH_I_C"/>
    <property type="match status" value="1"/>
</dbReference>
<evidence type="ECO:0000256" key="4">
    <source>
        <dbReference type="ARBA" id="ARBA00023027"/>
    </source>
</evidence>
<dbReference type="EMBL" id="CAJNNV010010069">
    <property type="protein sequence ID" value="CAE8598136.1"/>
    <property type="molecule type" value="Genomic_DNA"/>
</dbReference>
<dbReference type="GO" id="GO:0005829">
    <property type="term" value="C:cytosol"/>
    <property type="evidence" value="ECO:0007669"/>
    <property type="project" value="TreeGrafter"/>
</dbReference>
<dbReference type="NCBIfam" id="TIGR01534">
    <property type="entry name" value="GAPDH-I"/>
    <property type="match status" value="1"/>
</dbReference>
<dbReference type="InterPro" id="IPR006424">
    <property type="entry name" value="Glyceraldehyde-3-P_DH_1"/>
</dbReference>
<evidence type="ECO:0000256" key="1">
    <source>
        <dbReference type="ARBA" id="ARBA00007406"/>
    </source>
</evidence>
<name>A0A813E812_POLGL</name>
<comment type="similarity">
    <text evidence="1 5">Belongs to the glyceraldehyde-3-phosphate dehydrogenase family.</text>
</comment>
<dbReference type="GO" id="GO:0051287">
    <property type="term" value="F:NAD binding"/>
    <property type="evidence" value="ECO:0007669"/>
    <property type="project" value="UniProtKB-UniRule"/>
</dbReference>
<dbReference type="OrthoDB" id="1152826at2759"/>
<dbReference type="SUPFAM" id="SSF55347">
    <property type="entry name" value="Glyceraldehyde-3-phosphate dehydrogenase-like, C-terminal domain"/>
    <property type="match status" value="1"/>
</dbReference>
<dbReference type="CDD" id="cd05214">
    <property type="entry name" value="GAPDH_I_N"/>
    <property type="match status" value="1"/>
</dbReference>
<dbReference type="InterPro" id="IPR020830">
    <property type="entry name" value="GlycerAld_3-P_DH_AS"/>
</dbReference>
<feature type="domain" description="Glyceraldehyde 3-phosphate dehydrogenase NAD(P) binding" evidence="7">
    <location>
        <begin position="96"/>
        <end position="244"/>
    </location>
</feature>
<dbReference type="GO" id="GO:0006096">
    <property type="term" value="P:glycolytic process"/>
    <property type="evidence" value="ECO:0007669"/>
    <property type="project" value="UniProtKB-UniPathway"/>
</dbReference>
<dbReference type="InterPro" id="IPR020829">
    <property type="entry name" value="GlycerAld_3-P_DH_cat"/>
</dbReference>
<gene>
    <name evidence="8" type="ORF">PGLA1383_LOCUS16548</name>
</gene>
<organism evidence="8 9">
    <name type="scientific">Polarella glacialis</name>
    <name type="common">Dinoflagellate</name>
    <dbReference type="NCBI Taxonomy" id="89957"/>
    <lineage>
        <taxon>Eukaryota</taxon>
        <taxon>Sar</taxon>
        <taxon>Alveolata</taxon>
        <taxon>Dinophyceae</taxon>
        <taxon>Suessiales</taxon>
        <taxon>Suessiaceae</taxon>
        <taxon>Polarella</taxon>
    </lineage>
</organism>
<dbReference type="PANTHER" id="PTHR10836:SF76">
    <property type="entry name" value="GLYCERALDEHYDE-3-PHOSPHATE DEHYDROGENASE-RELATED"/>
    <property type="match status" value="1"/>
</dbReference>
<protein>
    <recommendedName>
        <fullName evidence="6">Glyceraldehyde-3-phosphate dehydrogenase</fullName>
        <ecNumber evidence="6">1.2.1.12</ecNumber>
    </recommendedName>
</protein>
<reference evidence="8" key="1">
    <citation type="submission" date="2021-02" db="EMBL/GenBank/DDBJ databases">
        <authorList>
            <person name="Dougan E. K."/>
            <person name="Rhodes N."/>
            <person name="Thang M."/>
            <person name="Chan C."/>
        </authorList>
    </citation>
    <scope>NUCLEOTIDE SEQUENCE</scope>
</reference>
<evidence type="ECO:0000256" key="2">
    <source>
        <dbReference type="ARBA" id="ARBA00011881"/>
    </source>
</evidence>
<dbReference type="InterPro" id="IPR020831">
    <property type="entry name" value="GlycerAld/Erythrose_P_DH"/>
</dbReference>
<comment type="caution">
    <text evidence="8">The sequence shown here is derived from an EMBL/GenBank/DDBJ whole genome shotgun (WGS) entry which is preliminary data.</text>
</comment>
<evidence type="ECO:0000259" key="7">
    <source>
        <dbReference type="SMART" id="SM00846"/>
    </source>
</evidence>
<evidence type="ECO:0000313" key="8">
    <source>
        <dbReference type="EMBL" id="CAE8598136.1"/>
    </source>
</evidence>
<keyword evidence="9" id="KW-1185">Reference proteome</keyword>
<evidence type="ECO:0000256" key="6">
    <source>
        <dbReference type="RuleBase" id="RU361160"/>
    </source>
</evidence>
<evidence type="ECO:0000256" key="5">
    <source>
        <dbReference type="RuleBase" id="RU000397"/>
    </source>
</evidence>
<dbReference type="FunFam" id="3.40.50.720:FF:000001">
    <property type="entry name" value="Glyceraldehyde-3-phosphate dehydrogenase"/>
    <property type="match status" value="1"/>
</dbReference>
<evidence type="ECO:0000256" key="3">
    <source>
        <dbReference type="ARBA" id="ARBA00023002"/>
    </source>
</evidence>
<dbReference type="Gene3D" id="3.40.50.720">
    <property type="entry name" value="NAD(P)-binding Rossmann-like Domain"/>
    <property type="match status" value="1"/>
</dbReference>
<dbReference type="SMART" id="SM00846">
    <property type="entry name" value="Gp_dh_N"/>
    <property type="match status" value="1"/>
</dbReference>
<dbReference type="Pfam" id="PF00044">
    <property type="entry name" value="Gp_dh_N"/>
    <property type="match status" value="1"/>
</dbReference>
<comment type="subunit">
    <text evidence="2 6">Homotetramer.</text>
</comment>
<dbReference type="GO" id="GO:0004365">
    <property type="term" value="F:glyceraldehyde-3-phosphate dehydrogenase (NAD+) (phosphorylating) activity"/>
    <property type="evidence" value="ECO:0007669"/>
    <property type="project" value="UniProtKB-UniRule"/>
</dbReference>
<dbReference type="EC" id="1.2.1.12" evidence="6"/>
<comment type="pathway">
    <text evidence="6">Carbohydrate degradation; glycolysis; pyruvate from D-glyceraldehyde 3-phosphate: step 1/5.</text>
</comment>
<dbReference type="PROSITE" id="PS00071">
    <property type="entry name" value="GAPDH"/>
    <property type="match status" value="1"/>
</dbReference>
<accession>A0A813E812</accession>
<keyword evidence="4 6" id="KW-0520">NAD</keyword>
<dbReference type="Gene3D" id="3.30.360.10">
    <property type="entry name" value="Dihydrodipicolinate Reductase, domain 2"/>
    <property type="match status" value="1"/>
</dbReference>
<keyword evidence="6" id="KW-0324">Glycolysis</keyword>
<dbReference type="GO" id="GO:0050661">
    <property type="term" value="F:NADP binding"/>
    <property type="evidence" value="ECO:0007669"/>
    <property type="project" value="InterPro"/>
</dbReference>
<dbReference type="AlphaFoldDB" id="A0A813E812"/>
<dbReference type="PANTHER" id="PTHR10836">
    <property type="entry name" value="GLYCERALDEHYDE 3-PHOSPHATE DEHYDROGENASE"/>
    <property type="match status" value="1"/>
</dbReference>